<dbReference type="SUPFAM" id="SSF55729">
    <property type="entry name" value="Acyl-CoA N-acyltransferases (Nat)"/>
    <property type="match status" value="1"/>
</dbReference>
<evidence type="ECO:0000256" key="2">
    <source>
        <dbReference type="ARBA" id="ARBA00023315"/>
    </source>
</evidence>
<proteinExistence type="predicted"/>
<reference evidence="4" key="1">
    <citation type="submission" date="2021-10" db="EMBL/GenBank/DDBJ databases">
        <title>Collection of gut derived symbiotic bacterial strains cultured from healthy donors.</title>
        <authorList>
            <person name="Lin H."/>
            <person name="Littmann E."/>
            <person name="Claire K."/>
            <person name="Pamer E."/>
        </authorList>
    </citation>
    <scope>NUCLEOTIDE SEQUENCE</scope>
    <source>
        <strain evidence="4">MSK.23.4</strain>
    </source>
</reference>
<accession>A0AAJ1AYI4</accession>
<dbReference type="PANTHER" id="PTHR43877">
    <property type="entry name" value="AMINOALKYLPHOSPHONATE N-ACETYLTRANSFERASE-RELATED-RELATED"/>
    <property type="match status" value="1"/>
</dbReference>
<keyword evidence="1" id="KW-0808">Transferase</keyword>
<dbReference type="AlphaFoldDB" id="A0AAJ1AYI4"/>
<dbReference type="InterPro" id="IPR000182">
    <property type="entry name" value="GNAT_dom"/>
</dbReference>
<evidence type="ECO:0000313" key="5">
    <source>
        <dbReference type="Proteomes" id="UP001297422"/>
    </source>
</evidence>
<sequence>MEKRFFSGRLKEYVWEENGNVVAMLSFGNTADHDKAGAFEIWRIYITSDFQGKGIGHNLIAFAEQAAKEEGYTEVVIWAFKNNLNAISFYRKHGYILEKEEYLGKPYLTMGVRLNKKI</sequence>
<dbReference type="Pfam" id="PF00583">
    <property type="entry name" value="Acetyltransf_1"/>
    <property type="match status" value="1"/>
</dbReference>
<protein>
    <submittedName>
        <fullName evidence="4">GNAT family N-acetyltransferase</fullName>
    </submittedName>
</protein>
<dbReference type="Gene3D" id="3.40.630.30">
    <property type="match status" value="1"/>
</dbReference>
<dbReference type="InterPro" id="IPR016181">
    <property type="entry name" value="Acyl_CoA_acyltransferase"/>
</dbReference>
<gene>
    <name evidence="4" type="ORF">LIQ10_10405</name>
</gene>
<evidence type="ECO:0000256" key="1">
    <source>
        <dbReference type="ARBA" id="ARBA00022679"/>
    </source>
</evidence>
<keyword evidence="2" id="KW-0012">Acyltransferase</keyword>
<dbReference type="InterPro" id="IPR050832">
    <property type="entry name" value="Bact_Acetyltransf"/>
</dbReference>
<comment type="caution">
    <text evidence="4">The sequence shown here is derived from an EMBL/GenBank/DDBJ whole genome shotgun (WGS) entry which is preliminary data.</text>
</comment>
<name>A0AAJ1AYI4_MEDGN</name>
<dbReference type="EMBL" id="JAJBNC010000015">
    <property type="protein sequence ID" value="MCB5494143.1"/>
    <property type="molecule type" value="Genomic_DNA"/>
</dbReference>
<dbReference type="PROSITE" id="PS51186">
    <property type="entry name" value="GNAT"/>
    <property type="match status" value="1"/>
</dbReference>
<evidence type="ECO:0000259" key="3">
    <source>
        <dbReference type="PROSITE" id="PS51186"/>
    </source>
</evidence>
<dbReference type="GO" id="GO:0016747">
    <property type="term" value="F:acyltransferase activity, transferring groups other than amino-acyl groups"/>
    <property type="evidence" value="ECO:0007669"/>
    <property type="project" value="InterPro"/>
</dbReference>
<dbReference type="Proteomes" id="UP001297422">
    <property type="component" value="Unassembled WGS sequence"/>
</dbReference>
<feature type="domain" description="N-acetyltransferase" evidence="3">
    <location>
        <begin position="1"/>
        <end position="118"/>
    </location>
</feature>
<dbReference type="CDD" id="cd04301">
    <property type="entry name" value="NAT_SF"/>
    <property type="match status" value="1"/>
</dbReference>
<evidence type="ECO:0000313" key="4">
    <source>
        <dbReference type="EMBL" id="MCB5494143.1"/>
    </source>
</evidence>
<organism evidence="4 5">
    <name type="scientific">Mediterraneibacter gnavus</name>
    <name type="common">Ruminococcus gnavus</name>
    <dbReference type="NCBI Taxonomy" id="33038"/>
    <lineage>
        <taxon>Bacteria</taxon>
        <taxon>Bacillati</taxon>
        <taxon>Bacillota</taxon>
        <taxon>Clostridia</taxon>
        <taxon>Lachnospirales</taxon>
        <taxon>Lachnospiraceae</taxon>
        <taxon>Mediterraneibacter</taxon>
    </lineage>
</organism>